<evidence type="ECO:0000259" key="1">
    <source>
        <dbReference type="Pfam" id="PF00856"/>
    </source>
</evidence>
<evidence type="ECO:0000313" key="2">
    <source>
        <dbReference type="EMBL" id="KAF2259603.1"/>
    </source>
</evidence>
<sequence>MRSVRECGGDYLMEVENKDNDAHGRWRTSYCNNHYEHDSGCRGKRTESIIIDAKRYGNWTRFINCWCEPYATFAVKRVAGTRIMAVEAVRDVPGEADSCEEVVLWDEVEEELSGVAGEPLARPMIASRISSFRASFGRHDIWLSLPTTLLRVRQEMAVRVFSIASHTTAHDYNTAVSEKTMTPPPGKASRISSAVLSDRTIPTAMGSVKQVSSLGRHLTELQTAQPSISLVPITMPPKPLPNCAMRRLGLLRGKIDNALKGGYIPGGLREAIEQDPDLRLSLSVEPINEEAFG</sequence>
<name>A0A9P4MZK6_9PLEO</name>
<dbReference type="Gene3D" id="2.170.270.10">
    <property type="entry name" value="SET domain"/>
    <property type="match status" value="1"/>
</dbReference>
<dbReference type="SUPFAM" id="SSF82199">
    <property type="entry name" value="SET domain"/>
    <property type="match status" value="1"/>
</dbReference>
<dbReference type="InterPro" id="IPR046341">
    <property type="entry name" value="SET_dom_sf"/>
</dbReference>
<evidence type="ECO:0000313" key="3">
    <source>
        <dbReference type="Proteomes" id="UP000800093"/>
    </source>
</evidence>
<keyword evidence="3" id="KW-1185">Reference proteome</keyword>
<dbReference type="Proteomes" id="UP000800093">
    <property type="component" value="Unassembled WGS sequence"/>
</dbReference>
<dbReference type="InterPro" id="IPR001214">
    <property type="entry name" value="SET_dom"/>
</dbReference>
<feature type="domain" description="SET" evidence="1">
    <location>
        <begin position="35"/>
        <end position="93"/>
    </location>
</feature>
<dbReference type="AlphaFoldDB" id="A0A9P4MZK6"/>
<dbReference type="Pfam" id="PF00856">
    <property type="entry name" value="SET"/>
    <property type="match status" value="1"/>
</dbReference>
<protein>
    <recommendedName>
        <fullName evidence="1">SET domain-containing protein</fullName>
    </recommendedName>
</protein>
<organism evidence="2 3">
    <name type="scientific">Lojkania enalia</name>
    <dbReference type="NCBI Taxonomy" id="147567"/>
    <lineage>
        <taxon>Eukaryota</taxon>
        <taxon>Fungi</taxon>
        <taxon>Dikarya</taxon>
        <taxon>Ascomycota</taxon>
        <taxon>Pezizomycotina</taxon>
        <taxon>Dothideomycetes</taxon>
        <taxon>Pleosporomycetidae</taxon>
        <taxon>Pleosporales</taxon>
        <taxon>Pleosporales incertae sedis</taxon>
        <taxon>Lojkania</taxon>
    </lineage>
</organism>
<proteinExistence type="predicted"/>
<gene>
    <name evidence="2" type="ORF">CC78DRAFT_585769</name>
</gene>
<dbReference type="OrthoDB" id="4161186at2759"/>
<accession>A0A9P4MZK6</accession>
<dbReference type="EMBL" id="ML986705">
    <property type="protein sequence ID" value="KAF2259603.1"/>
    <property type="molecule type" value="Genomic_DNA"/>
</dbReference>
<reference evidence="3" key="1">
    <citation type="journal article" date="2020" name="Stud. Mycol.">
        <title>101 Dothideomycetes genomes: A test case for predicting lifestyles and emergence of pathogens.</title>
        <authorList>
            <person name="Haridas S."/>
            <person name="Albert R."/>
            <person name="Binder M."/>
            <person name="Bloem J."/>
            <person name="LaButti K."/>
            <person name="Salamov A."/>
            <person name="Andreopoulos B."/>
            <person name="Baker S."/>
            <person name="Barry K."/>
            <person name="Bills G."/>
            <person name="Bluhm B."/>
            <person name="Cannon C."/>
            <person name="Castanera R."/>
            <person name="Culley D."/>
            <person name="Daum C."/>
            <person name="Ezra D."/>
            <person name="Gonzalez J."/>
            <person name="Henrissat B."/>
            <person name="Kuo A."/>
            <person name="Liang C."/>
            <person name="Lipzen A."/>
            <person name="Lutzoni F."/>
            <person name="Magnuson J."/>
            <person name="Mondo S."/>
            <person name="Nolan M."/>
            <person name="Ohm R."/>
            <person name="Pangilinan J."/>
            <person name="Park H.-J."/>
            <person name="Ramirez L."/>
            <person name="Alfaro M."/>
            <person name="Sun H."/>
            <person name="Tritt A."/>
            <person name="Yoshinaga Y."/>
            <person name="Zwiers L.-H."/>
            <person name="Turgeon B."/>
            <person name="Goodwin S."/>
            <person name="Spatafora J."/>
            <person name="Crous P."/>
            <person name="Grigoriev I."/>
        </authorList>
    </citation>
    <scope>NUCLEOTIDE SEQUENCE [LARGE SCALE GENOMIC DNA]</scope>
    <source>
        <strain evidence="3">CBS 304.66</strain>
    </source>
</reference>
<comment type="caution">
    <text evidence="2">The sequence shown here is derived from an EMBL/GenBank/DDBJ whole genome shotgun (WGS) entry which is preliminary data.</text>
</comment>